<feature type="transmembrane region" description="Helical" evidence="2">
    <location>
        <begin position="379"/>
        <end position="399"/>
    </location>
</feature>
<keyword evidence="4" id="KW-1185">Reference proteome</keyword>
<reference evidence="3 4" key="1">
    <citation type="journal article" date="2019" name="Int. J. Syst. Evol. Microbiol.">
        <title>The Global Catalogue of Microorganisms (GCM) 10K type strain sequencing project: providing services to taxonomists for standard genome sequencing and annotation.</title>
        <authorList>
            <consortium name="The Broad Institute Genomics Platform"/>
            <consortium name="The Broad Institute Genome Sequencing Center for Infectious Disease"/>
            <person name="Wu L."/>
            <person name="Ma J."/>
        </authorList>
    </citation>
    <scope>NUCLEOTIDE SEQUENCE [LARGE SCALE GENOMIC DNA]</scope>
    <source>
        <strain evidence="3 4">JCM 13249</strain>
    </source>
</reference>
<feature type="transmembrane region" description="Helical" evidence="2">
    <location>
        <begin position="687"/>
        <end position="709"/>
    </location>
</feature>
<gene>
    <name evidence="3" type="ORF">GCM10009681_52920</name>
</gene>
<evidence type="ECO:0000313" key="3">
    <source>
        <dbReference type="EMBL" id="GAA1774784.1"/>
    </source>
</evidence>
<keyword evidence="2" id="KW-0472">Membrane</keyword>
<organism evidence="3 4">
    <name type="scientific">Luedemannella helvata</name>
    <dbReference type="NCBI Taxonomy" id="349315"/>
    <lineage>
        <taxon>Bacteria</taxon>
        <taxon>Bacillati</taxon>
        <taxon>Actinomycetota</taxon>
        <taxon>Actinomycetes</taxon>
        <taxon>Micromonosporales</taxon>
        <taxon>Micromonosporaceae</taxon>
        <taxon>Luedemannella</taxon>
    </lineage>
</organism>
<feature type="transmembrane region" description="Helical" evidence="2">
    <location>
        <begin position="602"/>
        <end position="619"/>
    </location>
</feature>
<sequence length="788" mass="79501">MPRRLARMVPSSEGSRLAPFLVAAAVAVASIVALVARPATTPAERQADYVIIAGAPGLRWDDLSPTETPALWQLAARGSIGALAVRSARGVTCPADGWLTLGAGKPALRTGIRAAARPTGTARPGPTSPGRSSGAAPTTPPATTAPPEVDSAIGCYLGNTEVFSPDSIGGLLPDQPTVVSYNEGLTWGARPGALAESMRCTVAVGAGAAVAAARPIGRVDRYAAALPADPAPLLRHCVLSIVDLGVVAGDGDVRRFAVREADARMARVLAARPPGSLVLAAGLADTDETSRLHVAIADGPGYAGGWLSSPSTSRSGYLQLIDLAPTALAALGKQHPARLFAGQPANRTEGRPDDLAAAVRRLADADREAGAQRDVSGRFFVGLAVVALLAVALAVPLLRQVRRGIGPRGPRAAPAGLRRAAEMVLIAIALAIPAALVAGLTGWWHTAAPAWVFLVGLLVALTLGVAVSVLSPARRHTLGPTGAAAGLAAVVVLLDVLTGTRLQLNGVGGYSALEGARYAGLGTVGLGVFSAGLLLAAGCVAQRLPRRWRPACVAVLGGIGVMVVGSPYLGTDAAGAISLTAGVCVAAAMSTGGWLTVGRLSWTVLAGVVVTMGFALLDLRRPPETRGSLGRFLTAVQDGTAAAIVRRTNIDNVAMMARSPLAWLAIGAAVFAFVVIPRHWGGLTRLFAIYPAVRAAAAGLTVAVVLGGLTNGVGLTVAGAGAATALPLLVVAALRVLAHADERTGAAPPTGEVLPEPDPPEPAVPEQAGPPGDTVAGRPQPAAGHVLP</sequence>
<feature type="transmembrane region" description="Helical" evidence="2">
    <location>
        <begin position="661"/>
        <end position="680"/>
    </location>
</feature>
<feature type="transmembrane region" description="Helical" evidence="2">
    <location>
        <begin position="420"/>
        <end position="444"/>
    </location>
</feature>
<feature type="region of interest" description="Disordered" evidence="1">
    <location>
        <begin position="745"/>
        <end position="788"/>
    </location>
</feature>
<proteinExistence type="predicted"/>
<accession>A0ABN2L4D3</accession>
<dbReference type="EMBL" id="BAAALS010000040">
    <property type="protein sequence ID" value="GAA1774784.1"/>
    <property type="molecule type" value="Genomic_DNA"/>
</dbReference>
<feature type="transmembrane region" description="Helical" evidence="2">
    <location>
        <begin position="518"/>
        <end position="539"/>
    </location>
</feature>
<feature type="region of interest" description="Disordered" evidence="1">
    <location>
        <begin position="115"/>
        <end position="149"/>
    </location>
</feature>
<name>A0ABN2L4D3_9ACTN</name>
<evidence type="ECO:0000256" key="2">
    <source>
        <dbReference type="SAM" id="Phobius"/>
    </source>
</evidence>
<feature type="transmembrane region" description="Helical" evidence="2">
    <location>
        <begin position="551"/>
        <end position="570"/>
    </location>
</feature>
<evidence type="ECO:0000313" key="4">
    <source>
        <dbReference type="Proteomes" id="UP001500655"/>
    </source>
</evidence>
<feature type="transmembrane region" description="Helical" evidence="2">
    <location>
        <begin position="450"/>
        <end position="470"/>
    </location>
</feature>
<dbReference type="Proteomes" id="UP001500655">
    <property type="component" value="Unassembled WGS sequence"/>
</dbReference>
<protein>
    <submittedName>
        <fullName evidence="3">Uncharacterized protein</fullName>
    </submittedName>
</protein>
<evidence type="ECO:0000256" key="1">
    <source>
        <dbReference type="SAM" id="MobiDB-lite"/>
    </source>
</evidence>
<keyword evidence="2" id="KW-0812">Transmembrane</keyword>
<feature type="compositionally biased region" description="Low complexity" evidence="1">
    <location>
        <begin position="115"/>
        <end position="137"/>
    </location>
</feature>
<feature type="transmembrane region" description="Helical" evidence="2">
    <location>
        <begin position="477"/>
        <end position="498"/>
    </location>
</feature>
<comment type="caution">
    <text evidence="3">The sequence shown here is derived from an EMBL/GenBank/DDBJ whole genome shotgun (WGS) entry which is preliminary data.</text>
</comment>
<keyword evidence="2" id="KW-1133">Transmembrane helix</keyword>
<dbReference type="RefSeq" id="WP_344087771.1">
    <property type="nucleotide sequence ID" value="NZ_BAAALS010000040.1"/>
</dbReference>
<feature type="transmembrane region" description="Helical" evidence="2">
    <location>
        <begin position="715"/>
        <end position="738"/>
    </location>
</feature>